<gene>
    <name evidence="2" type="ORF">D9611_012373</name>
</gene>
<feature type="region of interest" description="Disordered" evidence="1">
    <location>
        <begin position="1"/>
        <end position="24"/>
    </location>
</feature>
<dbReference type="Proteomes" id="UP000541558">
    <property type="component" value="Unassembled WGS sequence"/>
</dbReference>
<keyword evidence="3" id="KW-1185">Reference proteome</keyword>
<feature type="compositionally biased region" description="Polar residues" evidence="1">
    <location>
        <begin position="1"/>
        <end position="17"/>
    </location>
</feature>
<evidence type="ECO:0000256" key="1">
    <source>
        <dbReference type="SAM" id="MobiDB-lite"/>
    </source>
</evidence>
<dbReference type="EMBL" id="JAACJK010000005">
    <property type="protein sequence ID" value="KAF5339996.1"/>
    <property type="molecule type" value="Genomic_DNA"/>
</dbReference>
<reference evidence="2 3" key="1">
    <citation type="journal article" date="2020" name="ISME J.">
        <title>Uncovering the hidden diversity of litter-decomposition mechanisms in mushroom-forming fungi.</title>
        <authorList>
            <person name="Floudas D."/>
            <person name="Bentzer J."/>
            <person name="Ahren D."/>
            <person name="Johansson T."/>
            <person name="Persson P."/>
            <person name="Tunlid A."/>
        </authorList>
    </citation>
    <scope>NUCLEOTIDE SEQUENCE [LARGE SCALE GENOMIC DNA]</scope>
    <source>
        <strain evidence="2 3">CBS 175.51</strain>
    </source>
</reference>
<sequence>MELSQEPTASSPTSPQFQDPAPHEQPNAITLFAQILRLGVGVCVHVARADHTCAVAYAEDVALVAERRQERV</sequence>
<organism evidence="2 3">
    <name type="scientific">Ephemerocybe angulata</name>
    <dbReference type="NCBI Taxonomy" id="980116"/>
    <lineage>
        <taxon>Eukaryota</taxon>
        <taxon>Fungi</taxon>
        <taxon>Dikarya</taxon>
        <taxon>Basidiomycota</taxon>
        <taxon>Agaricomycotina</taxon>
        <taxon>Agaricomycetes</taxon>
        <taxon>Agaricomycetidae</taxon>
        <taxon>Agaricales</taxon>
        <taxon>Agaricineae</taxon>
        <taxon>Psathyrellaceae</taxon>
        <taxon>Ephemerocybe</taxon>
    </lineage>
</organism>
<protein>
    <submittedName>
        <fullName evidence="2">Uncharacterized protein</fullName>
    </submittedName>
</protein>
<dbReference type="OrthoDB" id="3125602at2759"/>
<comment type="caution">
    <text evidence="2">The sequence shown here is derived from an EMBL/GenBank/DDBJ whole genome shotgun (WGS) entry which is preliminary data.</text>
</comment>
<name>A0A8H5CDZ3_9AGAR</name>
<proteinExistence type="predicted"/>
<evidence type="ECO:0000313" key="3">
    <source>
        <dbReference type="Proteomes" id="UP000541558"/>
    </source>
</evidence>
<accession>A0A8H5CDZ3</accession>
<evidence type="ECO:0000313" key="2">
    <source>
        <dbReference type="EMBL" id="KAF5339996.1"/>
    </source>
</evidence>
<dbReference type="AlphaFoldDB" id="A0A8H5CDZ3"/>